<keyword evidence="2" id="KW-0503">Monooxygenase</keyword>
<proteinExistence type="predicted"/>
<evidence type="ECO:0000259" key="1">
    <source>
        <dbReference type="PROSITE" id="PS51725"/>
    </source>
</evidence>
<protein>
    <submittedName>
        <fullName evidence="2">Quinol monooxygenase YgiN</fullName>
    </submittedName>
</protein>
<dbReference type="Gene3D" id="3.30.70.100">
    <property type="match status" value="1"/>
</dbReference>
<dbReference type="PROSITE" id="PS51725">
    <property type="entry name" value="ABM"/>
    <property type="match status" value="1"/>
</dbReference>
<dbReference type="OrthoDB" id="9806189at2"/>
<dbReference type="EMBL" id="FOZL01000001">
    <property type="protein sequence ID" value="SFS18622.1"/>
    <property type="molecule type" value="Genomic_DNA"/>
</dbReference>
<dbReference type="PANTHER" id="PTHR33336:SF1">
    <property type="entry name" value="(4S)-4-HYDROXY-5-PHOSPHONOOXYPENTANE-2,3-DIONE ISOMERASE"/>
    <property type="match status" value="1"/>
</dbReference>
<dbReference type="GO" id="GO:0004497">
    <property type="term" value="F:monooxygenase activity"/>
    <property type="evidence" value="ECO:0007669"/>
    <property type="project" value="UniProtKB-KW"/>
</dbReference>
<reference evidence="2 3" key="1">
    <citation type="submission" date="2016-10" db="EMBL/GenBank/DDBJ databases">
        <authorList>
            <person name="de Groot N.N."/>
        </authorList>
    </citation>
    <scope>NUCLEOTIDE SEQUENCE [LARGE SCALE GENOMIC DNA]</scope>
    <source>
        <strain evidence="2 3">DSM 21001</strain>
    </source>
</reference>
<feature type="domain" description="ABM" evidence="1">
    <location>
        <begin position="4"/>
        <end position="94"/>
    </location>
</feature>
<dbReference type="InterPro" id="IPR011008">
    <property type="entry name" value="Dimeric_a/b-barrel"/>
</dbReference>
<evidence type="ECO:0000313" key="2">
    <source>
        <dbReference type="EMBL" id="SFS18622.1"/>
    </source>
</evidence>
<organism evidence="2 3">
    <name type="scientific">Granulicella pectinivorans</name>
    <dbReference type="NCBI Taxonomy" id="474950"/>
    <lineage>
        <taxon>Bacteria</taxon>
        <taxon>Pseudomonadati</taxon>
        <taxon>Acidobacteriota</taxon>
        <taxon>Terriglobia</taxon>
        <taxon>Terriglobales</taxon>
        <taxon>Acidobacteriaceae</taxon>
        <taxon>Granulicella</taxon>
    </lineage>
</organism>
<dbReference type="PANTHER" id="PTHR33336">
    <property type="entry name" value="QUINOL MONOOXYGENASE YGIN-RELATED"/>
    <property type="match status" value="1"/>
</dbReference>
<dbReference type="STRING" id="474950.SAMN05421771_3516"/>
<keyword evidence="2" id="KW-0560">Oxidoreductase</keyword>
<dbReference type="Pfam" id="PF03992">
    <property type="entry name" value="ABM"/>
    <property type="match status" value="1"/>
</dbReference>
<dbReference type="AlphaFoldDB" id="A0A1I6MSD9"/>
<dbReference type="GO" id="GO:0005829">
    <property type="term" value="C:cytosol"/>
    <property type="evidence" value="ECO:0007669"/>
    <property type="project" value="TreeGrafter"/>
</dbReference>
<dbReference type="Proteomes" id="UP000199024">
    <property type="component" value="Unassembled WGS sequence"/>
</dbReference>
<accession>A0A1I6MSD9</accession>
<keyword evidence="3" id="KW-1185">Reference proteome</keyword>
<sequence>MSKFVVIAEFAVVPEHKQEFLDVCVYDHERSTADEPGCRQFDVIVSDEAPDAVILYEVYDDKAAFDAHLKTPHFEVFMEAVKKFGVTTTVVRTLARHHP</sequence>
<dbReference type="SUPFAM" id="SSF54909">
    <property type="entry name" value="Dimeric alpha+beta barrel"/>
    <property type="match status" value="1"/>
</dbReference>
<evidence type="ECO:0000313" key="3">
    <source>
        <dbReference type="Proteomes" id="UP000199024"/>
    </source>
</evidence>
<dbReference type="InterPro" id="IPR050744">
    <property type="entry name" value="AI-2_Isomerase_LsrG"/>
</dbReference>
<dbReference type="RefSeq" id="WP_089841118.1">
    <property type="nucleotide sequence ID" value="NZ_FOZL01000001.1"/>
</dbReference>
<name>A0A1I6MSD9_9BACT</name>
<dbReference type="InterPro" id="IPR007138">
    <property type="entry name" value="ABM_dom"/>
</dbReference>
<gene>
    <name evidence="2" type="ORF">SAMN05421771_3516</name>
</gene>